<evidence type="ECO:0000313" key="2">
    <source>
        <dbReference type="EMBL" id="CAD6504527.1"/>
    </source>
</evidence>
<sequence length="332" mass="37739">MTQPVDIHLQDTLRPVQVPAPFTRWGMDHTGPVRHNSLAAYLCTAIDHATSYAMVILTQSPNTASCLELTRQIYTLFGIKQLVTDNGQAFVSKEMSAFCRDKSIEQSLTKPYRPQTNGKVERFNGTIKSIFYAVSSINPSRSIQWILDQSLSTYNRRPNSTGYAPIFLALGVTHEEPPSPYVRELTPSEESSFAADLVKLYNPRVQNARMNVATGKASRDEIRSYLQERKARLRVFGKGDWVLRQRKRDHKGEPFYDGPFIVADATPQNGYLLRTPGGFTLQNEYHGQQLFPAYVRDGHPVRSLWYGSKTLLDRDRRKMLDALTPWDHADNV</sequence>
<feature type="domain" description="Integrase catalytic" evidence="1">
    <location>
        <begin position="17"/>
        <end position="173"/>
    </location>
</feature>
<dbReference type="Pfam" id="PF00665">
    <property type="entry name" value="rve"/>
    <property type="match status" value="1"/>
</dbReference>
<dbReference type="Proteomes" id="UP000683417">
    <property type="component" value="Unassembled WGS sequence"/>
</dbReference>
<dbReference type="InterPro" id="IPR001584">
    <property type="entry name" value="Integrase_cat-core"/>
</dbReference>
<evidence type="ECO:0000259" key="1">
    <source>
        <dbReference type="PROSITE" id="PS50994"/>
    </source>
</evidence>
<dbReference type="PANTHER" id="PTHR37984">
    <property type="entry name" value="PROTEIN CBG26694"/>
    <property type="match status" value="1"/>
</dbReference>
<dbReference type="InterPro" id="IPR050951">
    <property type="entry name" value="Retrovirus_Pol_polyprotein"/>
</dbReference>
<dbReference type="EMBL" id="CAJHIT010000009">
    <property type="protein sequence ID" value="CAD6504527.1"/>
    <property type="molecule type" value="Genomic_DNA"/>
</dbReference>
<evidence type="ECO:0000313" key="3">
    <source>
        <dbReference type="Proteomes" id="UP000683417"/>
    </source>
</evidence>
<proteinExistence type="predicted"/>
<gene>
    <name evidence="2" type="ORF">BGTH12_LOCUS5885</name>
</gene>
<dbReference type="PANTHER" id="PTHR37984:SF5">
    <property type="entry name" value="PROTEIN NYNRIN-LIKE"/>
    <property type="match status" value="1"/>
</dbReference>
<reference evidence="2" key="1">
    <citation type="submission" date="2020-10" db="EMBL/GenBank/DDBJ databases">
        <authorList>
            <person name="Muller C M."/>
        </authorList>
    </citation>
    <scope>NUCLEOTIDE SEQUENCE</scope>
    <source>
        <strain evidence="2">THUN-12</strain>
    </source>
</reference>
<organism evidence="2 3">
    <name type="scientific">Blumeria graminis f. sp. triticale</name>
    <dbReference type="NCBI Taxonomy" id="1689686"/>
    <lineage>
        <taxon>Eukaryota</taxon>
        <taxon>Fungi</taxon>
        <taxon>Dikarya</taxon>
        <taxon>Ascomycota</taxon>
        <taxon>Pezizomycotina</taxon>
        <taxon>Leotiomycetes</taxon>
        <taxon>Erysiphales</taxon>
        <taxon>Erysiphaceae</taxon>
        <taxon>Blumeria</taxon>
    </lineage>
</organism>
<dbReference type="AlphaFoldDB" id="A0A9W4D9T4"/>
<name>A0A9W4D9T4_BLUGR</name>
<dbReference type="GO" id="GO:0015074">
    <property type="term" value="P:DNA integration"/>
    <property type="evidence" value="ECO:0007669"/>
    <property type="project" value="InterPro"/>
</dbReference>
<accession>A0A9W4D9T4</accession>
<protein>
    <submittedName>
        <fullName evidence="2">BgTH12-00037</fullName>
    </submittedName>
</protein>
<dbReference type="PROSITE" id="PS50994">
    <property type="entry name" value="INTEGRASE"/>
    <property type="match status" value="1"/>
</dbReference>
<comment type="caution">
    <text evidence="2">The sequence shown here is derived from an EMBL/GenBank/DDBJ whole genome shotgun (WGS) entry which is preliminary data.</text>
</comment>